<dbReference type="NCBIfam" id="NF004790">
    <property type="entry name" value="PRK06136.1"/>
    <property type="match status" value="1"/>
</dbReference>
<dbReference type="RefSeq" id="WP_218126175.1">
    <property type="nucleotide sequence ID" value="NZ_FNEN01000004.1"/>
</dbReference>
<dbReference type="InterPro" id="IPR014776">
    <property type="entry name" value="4pyrrole_Mease_sub2"/>
</dbReference>
<dbReference type="Pfam" id="PF00590">
    <property type="entry name" value="TP_methylase"/>
    <property type="match status" value="1"/>
</dbReference>
<dbReference type="FunFam" id="3.40.1010.10:FF:000001">
    <property type="entry name" value="Siroheme synthase"/>
    <property type="match status" value="1"/>
</dbReference>
<reference evidence="7 8" key="1">
    <citation type="submission" date="2016-10" db="EMBL/GenBank/DDBJ databases">
        <authorList>
            <person name="de Groot N.N."/>
        </authorList>
    </citation>
    <scope>NUCLEOTIDE SEQUENCE [LARGE SCALE GENOMIC DNA]</scope>
    <source>
        <strain evidence="7 8">DSM 21771</strain>
    </source>
</reference>
<dbReference type="AlphaFoldDB" id="A0A1G8M833"/>
<dbReference type="EMBL" id="FNEN01000004">
    <property type="protein sequence ID" value="SDI63987.1"/>
    <property type="molecule type" value="Genomic_DNA"/>
</dbReference>
<dbReference type="CDD" id="cd11642">
    <property type="entry name" value="SUMT"/>
    <property type="match status" value="1"/>
</dbReference>
<name>A0A1G8M833_9BACI</name>
<dbReference type="InterPro" id="IPR050161">
    <property type="entry name" value="Siro_Cobalamin_biosynth"/>
</dbReference>
<dbReference type="SUPFAM" id="SSF53790">
    <property type="entry name" value="Tetrapyrrole methylase"/>
    <property type="match status" value="1"/>
</dbReference>
<keyword evidence="5" id="KW-0627">Porphyrin biosynthesis</keyword>
<dbReference type="InterPro" id="IPR000878">
    <property type="entry name" value="4pyrrol_Mease"/>
</dbReference>
<evidence type="ECO:0000256" key="4">
    <source>
        <dbReference type="ARBA" id="ARBA00022691"/>
    </source>
</evidence>
<dbReference type="PANTHER" id="PTHR45790">
    <property type="entry name" value="SIROHEME SYNTHASE-RELATED"/>
    <property type="match status" value="1"/>
</dbReference>
<accession>A0A1G8M833</accession>
<dbReference type="Gene3D" id="3.40.1010.10">
    <property type="entry name" value="Cobalt-precorrin-4 Transmethylase, Domain 1"/>
    <property type="match status" value="1"/>
</dbReference>
<evidence type="ECO:0000313" key="7">
    <source>
        <dbReference type="EMBL" id="SDI63987.1"/>
    </source>
</evidence>
<dbReference type="Proteomes" id="UP000198853">
    <property type="component" value="Unassembled WGS sequence"/>
</dbReference>
<dbReference type="EC" id="2.1.1.107" evidence="1"/>
<keyword evidence="4" id="KW-0949">S-adenosyl-L-methionine</keyword>
<dbReference type="InterPro" id="IPR006366">
    <property type="entry name" value="CobA/CysG_C"/>
</dbReference>
<dbReference type="GO" id="GO:0004851">
    <property type="term" value="F:uroporphyrin-III C-methyltransferase activity"/>
    <property type="evidence" value="ECO:0007669"/>
    <property type="project" value="UniProtKB-EC"/>
</dbReference>
<dbReference type="GO" id="GO:0004852">
    <property type="term" value="F:uroporphyrinogen-III synthase activity"/>
    <property type="evidence" value="ECO:0007669"/>
    <property type="project" value="InterPro"/>
</dbReference>
<dbReference type="Gene3D" id="3.30.950.10">
    <property type="entry name" value="Methyltransferase, Cobalt-precorrin-4 Transmethylase, Domain 2"/>
    <property type="match status" value="1"/>
</dbReference>
<protein>
    <recommendedName>
        <fullName evidence="1">uroporphyrinogen-III C-methyltransferase</fullName>
        <ecNumber evidence="1">2.1.1.107</ecNumber>
    </recommendedName>
</protein>
<evidence type="ECO:0000256" key="2">
    <source>
        <dbReference type="ARBA" id="ARBA00022603"/>
    </source>
</evidence>
<feature type="domain" description="Tetrapyrrole methylase" evidence="6">
    <location>
        <begin position="28"/>
        <end position="235"/>
    </location>
</feature>
<dbReference type="InterPro" id="IPR014777">
    <property type="entry name" value="4pyrrole_Mease_sub1"/>
</dbReference>
<keyword evidence="8" id="KW-1185">Reference proteome</keyword>
<evidence type="ECO:0000256" key="3">
    <source>
        <dbReference type="ARBA" id="ARBA00022679"/>
    </source>
</evidence>
<dbReference type="GO" id="GO:0019354">
    <property type="term" value="P:siroheme biosynthetic process"/>
    <property type="evidence" value="ECO:0007669"/>
    <property type="project" value="InterPro"/>
</dbReference>
<dbReference type="NCBIfam" id="TIGR01469">
    <property type="entry name" value="cobA_cysG_Cterm"/>
    <property type="match status" value="1"/>
</dbReference>
<gene>
    <name evidence="7" type="ORF">SAMN04488123_10419</name>
</gene>
<keyword evidence="3 7" id="KW-0808">Transferase</keyword>
<proteinExistence type="predicted"/>
<keyword evidence="2 7" id="KW-0489">Methyltransferase</keyword>
<evidence type="ECO:0000313" key="8">
    <source>
        <dbReference type="Proteomes" id="UP000198853"/>
    </source>
</evidence>
<evidence type="ECO:0000256" key="5">
    <source>
        <dbReference type="ARBA" id="ARBA00023244"/>
    </source>
</evidence>
<dbReference type="SUPFAM" id="SSF69618">
    <property type="entry name" value="HemD-like"/>
    <property type="match status" value="1"/>
</dbReference>
<sequence length="490" mass="53706">MKEAEDGAGCKKPNVACTGRVMLNKGHVAIVGAGPGDPELVTEKGKALLADADVVVYDRLVHPLLLEHTKEDARRIYSGKIPRGHSMRQSTIQDMLMDFAQQGENVVRLKGGDPGVFAHLGEEAKALQAAGIPFEMVPGLTAGLAGAVYAGVPATYRSLSTSVALVTGHSRKEMPLSDVAIPSADTLIFYMGMRYLSFWMARLMEEGWDVQTPVVIVQWSTTSKQRTASGTLMTIADEANRKKLMNPALVIVGKTAQCHPVLSWYEALPLQGESILWANDGGPDRADTANALKRLGAHVFSYPGDVFTFNPPMLSAPLPTYQRVHFEDATSVSFFFQFWESRRYDLRLLPAHVSGTDDETRKALVAQGLPPDGENNPDLVISTREGDGEHEHWQIADRHPSVLKEDIFSRLDSEEWINTVLFTAPGQIYALDHRLAEGLKTYCADKRVVCAGEETLRVLKTFAVDIHKYTENHSHEALVSVLCSDGIVSG</sequence>
<dbReference type="InterPro" id="IPR035996">
    <property type="entry name" value="4pyrrol_Methylase_sf"/>
</dbReference>
<dbReference type="GO" id="GO:0032259">
    <property type="term" value="P:methylation"/>
    <property type="evidence" value="ECO:0007669"/>
    <property type="project" value="UniProtKB-KW"/>
</dbReference>
<dbReference type="InterPro" id="IPR036108">
    <property type="entry name" value="4pyrrol_syn_uPrphyn_synt_sf"/>
</dbReference>
<evidence type="ECO:0000256" key="1">
    <source>
        <dbReference type="ARBA" id="ARBA00012162"/>
    </source>
</evidence>
<organism evidence="7 8">
    <name type="scientific">Natribacillus halophilus</name>
    <dbReference type="NCBI Taxonomy" id="549003"/>
    <lineage>
        <taxon>Bacteria</taxon>
        <taxon>Bacillati</taxon>
        <taxon>Bacillota</taxon>
        <taxon>Bacilli</taxon>
        <taxon>Bacillales</taxon>
        <taxon>Bacillaceae</taxon>
        <taxon>Natribacillus</taxon>
    </lineage>
</organism>
<evidence type="ECO:0000259" key="6">
    <source>
        <dbReference type="Pfam" id="PF00590"/>
    </source>
</evidence>
<dbReference type="PANTHER" id="PTHR45790:SF3">
    <property type="entry name" value="S-ADENOSYL-L-METHIONINE-DEPENDENT UROPORPHYRINOGEN III METHYLTRANSFERASE, CHLOROPLASTIC"/>
    <property type="match status" value="1"/>
</dbReference>